<reference evidence="2" key="1">
    <citation type="journal article" date="2014" name="Nat. Commun.">
        <title>The rainbow trout genome provides novel insights into evolution after whole-genome duplication in vertebrates.</title>
        <authorList>
            <person name="Berthelot C."/>
            <person name="Brunet F."/>
            <person name="Chalopin D."/>
            <person name="Juanchich A."/>
            <person name="Bernard M."/>
            <person name="Noel B."/>
            <person name="Bento P."/>
            <person name="Da Silva C."/>
            <person name="Labadie K."/>
            <person name="Alberti A."/>
            <person name="Aury J.M."/>
            <person name="Louis A."/>
            <person name="Dehais P."/>
            <person name="Bardou P."/>
            <person name="Montfort J."/>
            <person name="Klopp C."/>
            <person name="Cabau C."/>
            <person name="Gaspin C."/>
            <person name="Thorgaard G.H."/>
            <person name="Boussaha M."/>
            <person name="Quillet E."/>
            <person name="Guyomard R."/>
            <person name="Galiana D."/>
            <person name="Bobe J."/>
            <person name="Volff J.N."/>
            <person name="Genet C."/>
            <person name="Wincker P."/>
            <person name="Jaillon O."/>
            <person name="Roest Crollius H."/>
            <person name="Guiguen Y."/>
        </authorList>
    </citation>
    <scope>NUCLEOTIDE SEQUENCE [LARGE SCALE GENOMIC DNA]</scope>
</reference>
<gene>
    <name evidence="2" type="ORF">GSONMT00051450001</name>
</gene>
<evidence type="ECO:0000313" key="2">
    <source>
        <dbReference type="EMBL" id="CDQ72811.1"/>
    </source>
</evidence>
<dbReference type="SUPFAM" id="SSF54001">
    <property type="entry name" value="Cysteine proteinases"/>
    <property type="match status" value="1"/>
</dbReference>
<reference evidence="2" key="2">
    <citation type="submission" date="2014-03" db="EMBL/GenBank/DDBJ databases">
        <authorList>
            <person name="Genoscope - CEA"/>
        </authorList>
    </citation>
    <scope>NUCLEOTIDE SEQUENCE</scope>
</reference>
<dbReference type="Proteomes" id="UP000193380">
    <property type="component" value="Unassembled WGS sequence"/>
</dbReference>
<dbReference type="STRING" id="8022.A0A060X033"/>
<dbReference type="AlphaFoldDB" id="A0A060X033"/>
<evidence type="ECO:0000256" key="1">
    <source>
        <dbReference type="SAM" id="MobiDB-lite"/>
    </source>
</evidence>
<sequence length="79" mass="8925">MMTSGNNFDDSSVSPANKDQIVSKAAYVLFYQHQDTVNGTGYFDLDREEKNREGEEERKNVASVQSNEDVNDNVTMKTN</sequence>
<dbReference type="PaxDb" id="8022-A0A060X033"/>
<feature type="compositionally biased region" description="Basic and acidic residues" evidence="1">
    <location>
        <begin position="44"/>
        <end position="60"/>
    </location>
</feature>
<protein>
    <recommendedName>
        <fullName evidence="4">USP domain-containing protein</fullName>
    </recommendedName>
</protein>
<proteinExistence type="predicted"/>
<name>A0A060X033_ONCMY</name>
<evidence type="ECO:0000313" key="3">
    <source>
        <dbReference type="Proteomes" id="UP000193380"/>
    </source>
</evidence>
<feature type="region of interest" description="Disordered" evidence="1">
    <location>
        <begin position="39"/>
        <end position="79"/>
    </location>
</feature>
<evidence type="ECO:0008006" key="4">
    <source>
        <dbReference type="Google" id="ProtNLM"/>
    </source>
</evidence>
<accession>A0A060X033</accession>
<feature type="compositionally biased region" description="Polar residues" evidence="1">
    <location>
        <begin position="62"/>
        <end position="79"/>
    </location>
</feature>
<dbReference type="Gene3D" id="3.90.70.10">
    <property type="entry name" value="Cysteine proteinases"/>
    <property type="match status" value="1"/>
</dbReference>
<dbReference type="EMBL" id="FR904858">
    <property type="protein sequence ID" value="CDQ72811.1"/>
    <property type="molecule type" value="Genomic_DNA"/>
</dbReference>
<organism evidence="2 3">
    <name type="scientific">Oncorhynchus mykiss</name>
    <name type="common">Rainbow trout</name>
    <name type="synonym">Salmo gairdneri</name>
    <dbReference type="NCBI Taxonomy" id="8022"/>
    <lineage>
        <taxon>Eukaryota</taxon>
        <taxon>Metazoa</taxon>
        <taxon>Chordata</taxon>
        <taxon>Craniata</taxon>
        <taxon>Vertebrata</taxon>
        <taxon>Euteleostomi</taxon>
        <taxon>Actinopterygii</taxon>
        <taxon>Neopterygii</taxon>
        <taxon>Teleostei</taxon>
        <taxon>Protacanthopterygii</taxon>
        <taxon>Salmoniformes</taxon>
        <taxon>Salmonidae</taxon>
        <taxon>Salmoninae</taxon>
        <taxon>Oncorhynchus</taxon>
    </lineage>
</organism>
<dbReference type="InterPro" id="IPR038765">
    <property type="entry name" value="Papain-like_cys_pep_sf"/>
</dbReference>